<dbReference type="EMBL" id="BFAD01000003">
    <property type="protein sequence ID" value="GBE80336.1"/>
    <property type="molecule type" value="Genomic_DNA"/>
</dbReference>
<comment type="caution">
    <text evidence="1">The sequence shown here is derived from an EMBL/GenBank/DDBJ whole genome shotgun (WGS) entry which is preliminary data.</text>
</comment>
<reference evidence="1 2" key="1">
    <citation type="journal article" date="2018" name="Sci. Rep.">
        <title>Genome sequence of the cauliflower mushroom Sparassis crispa (Hanabiratake) and its association with beneficial usage.</title>
        <authorList>
            <person name="Kiyama R."/>
            <person name="Furutani Y."/>
            <person name="Kawaguchi K."/>
            <person name="Nakanishi T."/>
        </authorList>
    </citation>
    <scope>NUCLEOTIDE SEQUENCE [LARGE SCALE GENOMIC DNA]</scope>
</reference>
<dbReference type="GeneID" id="38777253"/>
<organism evidence="1 2">
    <name type="scientific">Sparassis crispa</name>
    <dbReference type="NCBI Taxonomy" id="139825"/>
    <lineage>
        <taxon>Eukaryota</taxon>
        <taxon>Fungi</taxon>
        <taxon>Dikarya</taxon>
        <taxon>Basidiomycota</taxon>
        <taxon>Agaricomycotina</taxon>
        <taxon>Agaricomycetes</taxon>
        <taxon>Polyporales</taxon>
        <taxon>Sparassidaceae</taxon>
        <taxon>Sparassis</taxon>
    </lineage>
</organism>
<dbReference type="RefSeq" id="XP_027611249.1">
    <property type="nucleotide sequence ID" value="XM_027755448.1"/>
</dbReference>
<dbReference type="Proteomes" id="UP000287166">
    <property type="component" value="Unassembled WGS sequence"/>
</dbReference>
<dbReference type="OrthoDB" id="3062870at2759"/>
<gene>
    <name evidence="1" type="ORF">SCP_0300510</name>
</gene>
<dbReference type="AlphaFoldDB" id="A0A401GDT3"/>
<proteinExistence type="predicted"/>
<sequence length="164" mass="18232">MPSLPTFRDADSVHAEAENIELTMPSTLSVMLRARICVPGLGEMEDELRYADAMEALNNIRCQLRTRTVYSHSKMKNVKGQRLNIRAHAAQSSVNVHIRAATLRYCHELNDADVRGLGERALMNEERAEQERICELSGSSSNSFGVRHTGVVAVGEGCCMLSWL</sequence>
<keyword evidence="2" id="KW-1185">Reference proteome</keyword>
<evidence type="ECO:0000313" key="1">
    <source>
        <dbReference type="EMBL" id="GBE80336.1"/>
    </source>
</evidence>
<dbReference type="InParanoid" id="A0A401GDT3"/>
<name>A0A401GDT3_9APHY</name>
<evidence type="ECO:0000313" key="2">
    <source>
        <dbReference type="Proteomes" id="UP000287166"/>
    </source>
</evidence>
<protein>
    <submittedName>
        <fullName evidence="1">Uncharacterized protein</fullName>
    </submittedName>
</protein>
<accession>A0A401GDT3</accession>